<dbReference type="SUPFAM" id="SSF55785">
    <property type="entry name" value="PYP-like sensor domain (PAS domain)"/>
    <property type="match status" value="1"/>
</dbReference>
<keyword evidence="4" id="KW-0808">Transferase</keyword>
<dbReference type="InterPro" id="IPR050736">
    <property type="entry name" value="Sensor_HK_Regulatory"/>
</dbReference>
<dbReference type="InterPro" id="IPR004358">
    <property type="entry name" value="Sig_transdc_His_kin-like_C"/>
</dbReference>
<dbReference type="Pfam" id="PF00512">
    <property type="entry name" value="HisKA"/>
    <property type="match status" value="1"/>
</dbReference>
<dbReference type="EC" id="2.7.13.3" evidence="2"/>
<evidence type="ECO:0000256" key="6">
    <source>
        <dbReference type="ARBA" id="ARBA00023012"/>
    </source>
</evidence>
<dbReference type="InterPro" id="IPR003594">
    <property type="entry name" value="HATPase_dom"/>
</dbReference>
<dbReference type="CDD" id="cd00075">
    <property type="entry name" value="HATPase"/>
    <property type="match status" value="1"/>
</dbReference>
<evidence type="ECO:0000256" key="2">
    <source>
        <dbReference type="ARBA" id="ARBA00012438"/>
    </source>
</evidence>
<sequence length="359" mass="38128">MIAKIACPAYCCTREGAVAHSNRSARRLWGRTPSSDEEGQWDGFAALYQADGTSLAKSASPAALAAQAGAEPQSTELVAESVDGHRRVLVIHAQPVEGADGAVAGVLCSVTDTSERHGLAREVQRERDSRDALLRTLAHELRNPLSSVMTAACLLQRRQGAPDIARMARVIERQTRQLARFIGDLLEASRVEHACDIPVEMRTSSVGKVLELAHDVVDGILSGRGQRLRTETTAEDTVLWCDPERLAQALGNALLNASEFSDDGAEILLTVATDGLFLEMLVTDHGIGVEADELGAMFEPFRKCAAHPARMPSGAGLGLAIARSVCRAHGGTVSARSEGRGQGTRLTFILPVVGVAAPS</sequence>
<keyword evidence="10" id="KW-1185">Reference proteome</keyword>
<dbReference type="PRINTS" id="PR00344">
    <property type="entry name" value="BCTRLSENSOR"/>
</dbReference>
<keyword evidence="6" id="KW-0902">Two-component regulatory system</keyword>
<gene>
    <name evidence="9" type="ORF">NX784_21690</name>
</gene>
<dbReference type="PROSITE" id="PS50113">
    <property type="entry name" value="PAC"/>
    <property type="match status" value="1"/>
</dbReference>
<dbReference type="Pfam" id="PF02518">
    <property type="entry name" value="HATPase_c"/>
    <property type="match status" value="1"/>
</dbReference>
<dbReference type="Gene3D" id="1.10.287.130">
    <property type="match status" value="1"/>
</dbReference>
<dbReference type="SUPFAM" id="SSF55874">
    <property type="entry name" value="ATPase domain of HSP90 chaperone/DNA topoisomerase II/histidine kinase"/>
    <property type="match status" value="1"/>
</dbReference>
<comment type="caution">
    <text evidence="9">The sequence shown here is derived from an EMBL/GenBank/DDBJ whole genome shotgun (WGS) entry which is preliminary data.</text>
</comment>
<dbReference type="SMART" id="SM00388">
    <property type="entry name" value="HisKA"/>
    <property type="match status" value="1"/>
</dbReference>
<dbReference type="SMART" id="SM00387">
    <property type="entry name" value="HATPase_c"/>
    <property type="match status" value="1"/>
</dbReference>
<dbReference type="InterPro" id="IPR013656">
    <property type="entry name" value="PAS_4"/>
</dbReference>
<dbReference type="Gene3D" id="3.30.450.20">
    <property type="entry name" value="PAS domain"/>
    <property type="match status" value="1"/>
</dbReference>
<organism evidence="9 10">
    <name type="scientific">Massilia pinisoli</name>
    <dbReference type="NCBI Taxonomy" id="1772194"/>
    <lineage>
        <taxon>Bacteria</taxon>
        <taxon>Pseudomonadati</taxon>
        <taxon>Pseudomonadota</taxon>
        <taxon>Betaproteobacteria</taxon>
        <taxon>Burkholderiales</taxon>
        <taxon>Oxalobacteraceae</taxon>
        <taxon>Telluria group</taxon>
        <taxon>Massilia</taxon>
    </lineage>
</organism>
<feature type="domain" description="Histidine kinase" evidence="7">
    <location>
        <begin position="136"/>
        <end position="354"/>
    </location>
</feature>
<keyword evidence="3" id="KW-0597">Phosphoprotein</keyword>
<evidence type="ECO:0000256" key="1">
    <source>
        <dbReference type="ARBA" id="ARBA00000085"/>
    </source>
</evidence>
<evidence type="ECO:0000313" key="10">
    <source>
        <dbReference type="Proteomes" id="UP001204151"/>
    </source>
</evidence>
<dbReference type="InterPro" id="IPR036097">
    <property type="entry name" value="HisK_dim/P_sf"/>
</dbReference>
<dbReference type="GO" id="GO:0016301">
    <property type="term" value="F:kinase activity"/>
    <property type="evidence" value="ECO:0007669"/>
    <property type="project" value="UniProtKB-KW"/>
</dbReference>
<dbReference type="PANTHER" id="PTHR43711">
    <property type="entry name" value="TWO-COMPONENT HISTIDINE KINASE"/>
    <property type="match status" value="1"/>
</dbReference>
<dbReference type="InterPro" id="IPR003661">
    <property type="entry name" value="HisK_dim/P_dom"/>
</dbReference>
<keyword evidence="5 9" id="KW-0418">Kinase</keyword>
<dbReference type="InterPro" id="IPR036890">
    <property type="entry name" value="HATPase_C_sf"/>
</dbReference>
<dbReference type="Pfam" id="PF08448">
    <property type="entry name" value="PAS_4"/>
    <property type="match status" value="1"/>
</dbReference>
<name>A0ABT1ZWB7_9BURK</name>
<dbReference type="PROSITE" id="PS50109">
    <property type="entry name" value="HIS_KIN"/>
    <property type="match status" value="1"/>
</dbReference>
<evidence type="ECO:0000256" key="4">
    <source>
        <dbReference type="ARBA" id="ARBA00022679"/>
    </source>
</evidence>
<feature type="domain" description="PAC" evidence="8">
    <location>
        <begin position="73"/>
        <end position="125"/>
    </location>
</feature>
<accession>A0ABT1ZWB7</accession>
<dbReference type="InterPro" id="IPR000700">
    <property type="entry name" value="PAS-assoc_C"/>
</dbReference>
<evidence type="ECO:0000313" key="9">
    <source>
        <dbReference type="EMBL" id="MCS0584213.1"/>
    </source>
</evidence>
<dbReference type="InterPro" id="IPR005467">
    <property type="entry name" value="His_kinase_dom"/>
</dbReference>
<dbReference type="PANTHER" id="PTHR43711:SF1">
    <property type="entry name" value="HISTIDINE KINASE 1"/>
    <property type="match status" value="1"/>
</dbReference>
<dbReference type="CDD" id="cd00082">
    <property type="entry name" value="HisKA"/>
    <property type="match status" value="1"/>
</dbReference>
<evidence type="ECO:0000259" key="7">
    <source>
        <dbReference type="PROSITE" id="PS50109"/>
    </source>
</evidence>
<comment type="catalytic activity">
    <reaction evidence="1">
        <text>ATP + protein L-histidine = ADP + protein N-phospho-L-histidine.</text>
        <dbReference type="EC" id="2.7.13.3"/>
    </reaction>
</comment>
<protein>
    <recommendedName>
        <fullName evidence="2">histidine kinase</fullName>
        <ecNumber evidence="2">2.7.13.3</ecNumber>
    </recommendedName>
</protein>
<dbReference type="SUPFAM" id="SSF47384">
    <property type="entry name" value="Homodimeric domain of signal transducing histidine kinase"/>
    <property type="match status" value="1"/>
</dbReference>
<dbReference type="EMBL" id="JANUGW010000019">
    <property type="protein sequence ID" value="MCS0584213.1"/>
    <property type="molecule type" value="Genomic_DNA"/>
</dbReference>
<dbReference type="Gene3D" id="3.30.565.10">
    <property type="entry name" value="Histidine kinase-like ATPase, C-terminal domain"/>
    <property type="match status" value="1"/>
</dbReference>
<dbReference type="InterPro" id="IPR035965">
    <property type="entry name" value="PAS-like_dom_sf"/>
</dbReference>
<proteinExistence type="predicted"/>
<evidence type="ECO:0000259" key="8">
    <source>
        <dbReference type="PROSITE" id="PS50113"/>
    </source>
</evidence>
<evidence type="ECO:0000256" key="3">
    <source>
        <dbReference type="ARBA" id="ARBA00022553"/>
    </source>
</evidence>
<dbReference type="Proteomes" id="UP001204151">
    <property type="component" value="Unassembled WGS sequence"/>
</dbReference>
<dbReference type="RefSeq" id="WP_258818775.1">
    <property type="nucleotide sequence ID" value="NZ_JANUGW010000019.1"/>
</dbReference>
<reference evidence="9 10" key="1">
    <citation type="submission" date="2022-08" db="EMBL/GenBank/DDBJ databases">
        <title>Reclassification of Massilia species as members of the genera Telluria, Duganella, Pseudoduganella, Mokoshia gen. nov. and Zemynaea gen. nov. using orthogonal and non-orthogonal genome-based approaches.</title>
        <authorList>
            <person name="Bowman J.P."/>
        </authorList>
    </citation>
    <scope>NUCLEOTIDE SEQUENCE [LARGE SCALE GENOMIC DNA]</scope>
    <source>
        <strain evidence="9 10">JCM 31316</strain>
    </source>
</reference>
<evidence type="ECO:0000256" key="5">
    <source>
        <dbReference type="ARBA" id="ARBA00022777"/>
    </source>
</evidence>